<sequence length="503" mass="57260">MITQLDDWSAVVPDRDGMDTRLDDWSPTLPDINQHIEGSMNIQVDICPPTVPSVSNLSSSLSAKCTLSPPRGTIDRFGSLPWFALEEILFHLPDLSTLHQLCQASPAVAEYLSDKVGIFPKVVEKIMDPWIDPVTSEDIDFRTIRHPDRGVIIDTSVFFRTLVYLWWKENVVATGVPADENPLPDDFNDVWLYHINIGLEGFVEPKKVGEIPLPFSTPPKILRYLLSLASRIRRDAHAFFHSAMDLFKSSKIEELSYKKGVWKENGTRRPRGVPIDSSNADWPLTWLEEQRIMQALLKPYIFSVLRRMVCETGLLKTNAIPPSPKRPDSTDTLQDLQKNALVNFWAPFSFAGMTGNEPLEQLETICTWKEGRRSHGTQPKRDAKFTTCCPKFSQLSDEQLKKGLWSLQHSTLPGPFLAQNSTHSVVRDAGLRGDFHKFGVSFWDMDRMLNLGLATHKMHREIDKKDLAFRWLTLLLSNKGPRKYGQKRLGRFRSRTKAIPVAK</sequence>
<dbReference type="RefSeq" id="XP_056758904.1">
    <property type="nucleotide sequence ID" value="XM_056893909.1"/>
</dbReference>
<proteinExistence type="predicted"/>
<accession>A0AAD6EI35</accession>
<comment type="caution">
    <text evidence="1">The sequence shown here is derived from an EMBL/GenBank/DDBJ whole genome shotgun (WGS) entry which is preliminary data.</text>
</comment>
<dbReference type="EMBL" id="JAQJAE010000001">
    <property type="protein sequence ID" value="KAJ5617737.1"/>
    <property type="molecule type" value="Genomic_DNA"/>
</dbReference>
<protein>
    <recommendedName>
        <fullName evidence="3">F-box domain-containing protein</fullName>
    </recommendedName>
</protein>
<dbReference type="GeneID" id="81584151"/>
<evidence type="ECO:0000313" key="2">
    <source>
        <dbReference type="Proteomes" id="UP001213799"/>
    </source>
</evidence>
<keyword evidence="2" id="KW-1185">Reference proteome</keyword>
<reference evidence="1" key="1">
    <citation type="journal article" date="2023" name="IMA Fungus">
        <title>Comparative genomic study of the Penicillium genus elucidates a diverse pangenome and 15 lateral gene transfer events.</title>
        <authorList>
            <person name="Petersen C."/>
            <person name="Sorensen T."/>
            <person name="Nielsen M.R."/>
            <person name="Sondergaard T.E."/>
            <person name="Sorensen J.L."/>
            <person name="Fitzpatrick D.A."/>
            <person name="Frisvad J.C."/>
            <person name="Nielsen K.L."/>
        </authorList>
    </citation>
    <scope>NUCLEOTIDE SEQUENCE</scope>
    <source>
        <strain evidence="1">IBT 12815</strain>
    </source>
</reference>
<organism evidence="1 2">
    <name type="scientific">Penicillium hordei</name>
    <dbReference type="NCBI Taxonomy" id="40994"/>
    <lineage>
        <taxon>Eukaryota</taxon>
        <taxon>Fungi</taxon>
        <taxon>Dikarya</taxon>
        <taxon>Ascomycota</taxon>
        <taxon>Pezizomycotina</taxon>
        <taxon>Eurotiomycetes</taxon>
        <taxon>Eurotiomycetidae</taxon>
        <taxon>Eurotiales</taxon>
        <taxon>Aspergillaceae</taxon>
        <taxon>Penicillium</taxon>
    </lineage>
</organism>
<dbReference type="Proteomes" id="UP001213799">
    <property type="component" value="Unassembled WGS sequence"/>
</dbReference>
<dbReference type="AlphaFoldDB" id="A0AAD6EI35"/>
<reference evidence="1" key="2">
    <citation type="submission" date="2023-01" db="EMBL/GenBank/DDBJ databases">
        <authorList>
            <person name="Petersen C."/>
        </authorList>
    </citation>
    <scope>NUCLEOTIDE SEQUENCE</scope>
    <source>
        <strain evidence="1">IBT 12815</strain>
    </source>
</reference>
<evidence type="ECO:0000313" key="1">
    <source>
        <dbReference type="EMBL" id="KAJ5617737.1"/>
    </source>
</evidence>
<name>A0AAD6EI35_9EURO</name>
<gene>
    <name evidence="1" type="ORF">N7537_002851</name>
</gene>
<evidence type="ECO:0008006" key="3">
    <source>
        <dbReference type="Google" id="ProtNLM"/>
    </source>
</evidence>